<evidence type="ECO:0000313" key="11">
    <source>
        <dbReference type="Proteomes" id="UP000016933"/>
    </source>
</evidence>
<dbReference type="GO" id="GO:0004601">
    <property type="term" value="F:peroxidase activity"/>
    <property type="evidence" value="ECO:0007669"/>
    <property type="project" value="UniProtKB-KW"/>
</dbReference>
<dbReference type="Proteomes" id="UP000016933">
    <property type="component" value="Unassembled WGS sequence"/>
</dbReference>
<feature type="signal peptide" evidence="8">
    <location>
        <begin position="1"/>
        <end position="21"/>
    </location>
</feature>
<feature type="chain" id="PRO_5004029492" description="Heme haloperoxidase family profile domain-containing protein" evidence="8">
    <location>
        <begin position="22"/>
        <end position="407"/>
    </location>
</feature>
<dbReference type="OMA" id="CPAWKDL"/>
<evidence type="ECO:0000313" key="10">
    <source>
        <dbReference type="EMBL" id="EME39685.1"/>
    </source>
</evidence>
<reference evidence="11" key="1">
    <citation type="journal article" date="2012" name="PLoS Genet.">
        <title>The genomes of the fungal plant pathogens Cladosporium fulvum and Dothistroma septosporum reveal adaptation to different hosts and lifestyles but also signatures of common ancestry.</title>
        <authorList>
            <person name="de Wit P.J.G.M."/>
            <person name="van der Burgt A."/>
            <person name="Oekmen B."/>
            <person name="Stergiopoulos I."/>
            <person name="Abd-Elsalam K.A."/>
            <person name="Aerts A.L."/>
            <person name="Bahkali A.H."/>
            <person name="Beenen H.G."/>
            <person name="Chettri P."/>
            <person name="Cox M.P."/>
            <person name="Datema E."/>
            <person name="de Vries R.P."/>
            <person name="Dhillon B."/>
            <person name="Ganley A.R."/>
            <person name="Griffiths S.A."/>
            <person name="Guo Y."/>
            <person name="Hamelin R.C."/>
            <person name="Henrissat B."/>
            <person name="Kabir M.S."/>
            <person name="Jashni M.K."/>
            <person name="Kema G."/>
            <person name="Klaubauf S."/>
            <person name="Lapidus A."/>
            <person name="Levasseur A."/>
            <person name="Lindquist E."/>
            <person name="Mehrabi R."/>
            <person name="Ohm R.A."/>
            <person name="Owen T.J."/>
            <person name="Salamov A."/>
            <person name="Schwelm A."/>
            <person name="Schijlen E."/>
            <person name="Sun H."/>
            <person name="van den Burg H.A."/>
            <person name="van Ham R.C.H.J."/>
            <person name="Zhang S."/>
            <person name="Goodwin S.B."/>
            <person name="Grigoriev I.V."/>
            <person name="Collemare J."/>
            <person name="Bradshaw R.E."/>
        </authorList>
    </citation>
    <scope>NUCLEOTIDE SEQUENCE [LARGE SCALE GENOMIC DNA]</scope>
    <source>
        <strain evidence="11">NZE10 / CBS 128990</strain>
    </source>
</reference>
<organism evidence="10 11">
    <name type="scientific">Dothistroma septosporum (strain NZE10 / CBS 128990)</name>
    <name type="common">Red band needle blight fungus</name>
    <name type="synonym">Mycosphaerella pini</name>
    <dbReference type="NCBI Taxonomy" id="675120"/>
    <lineage>
        <taxon>Eukaryota</taxon>
        <taxon>Fungi</taxon>
        <taxon>Dikarya</taxon>
        <taxon>Ascomycota</taxon>
        <taxon>Pezizomycotina</taxon>
        <taxon>Dothideomycetes</taxon>
        <taxon>Dothideomycetidae</taxon>
        <taxon>Mycosphaerellales</taxon>
        <taxon>Mycosphaerellaceae</taxon>
        <taxon>Dothistroma</taxon>
    </lineage>
</organism>
<evidence type="ECO:0000259" key="9">
    <source>
        <dbReference type="PROSITE" id="PS51405"/>
    </source>
</evidence>
<evidence type="ECO:0000256" key="4">
    <source>
        <dbReference type="ARBA" id="ARBA00022723"/>
    </source>
</evidence>
<dbReference type="PROSITE" id="PS51405">
    <property type="entry name" value="HEME_HALOPEROXIDASE"/>
    <property type="match status" value="1"/>
</dbReference>
<dbReference type="SUPFAM" id="SSF47571">
    <property type="entry name" value="Cloroperoxidase"/>
    <property type="match status" value="1"/>
</dbReference>
<keyword evidence="4" id="KW-0479">Metal-binding</keyword>
<evidence type="ECO:0000256" key="8">
    <source>
        <dbReference type="SAM" id="SignalP"/>
    </source>
</evidence>
<dbReference type="eggNOG" id="ENOG502S6CG">
    <property type="taxonomic scope" value="Eukaryota"/>
</dbReference>
<dbReference type="PANTHER" id="PTHR33577">
    <property type="entry name" value="STERIGMATOCYSTIN BIOSYNTHESIS PEROXIDASE STCC-RELATED"/>
    <property type="match status" value="1"/>
</dbReference>
<evidence type="ECO:0000256" key="7">
    <source>
        <dbReference type="ARBA" id="ARBA00025795"/>
    </source>
</evidence>
<gene>
    <name evidence="10" type="ORF">DOTSEDRAFT_91962</name>
</gene>
<keyword evidence="5" id="KW-0560">Oxidoreductase</keyword>
<accession>M2YLE1</accession>
<dbReference type="AlphaFoldDB" id="M2YLE1"/>
<keyword evidence="2" id="KW-0575">Peroxidase</keyword>
<comment type="similarity">
    <text evidence="7">Belongs to the chloroperoxidase family.</text>
</comment>
<evidence type="ECO:0000256" key="6">
    <source>
        <dbReference type="ARBA" id="ARBA00023004"/>
    </source>
</evidence>
<reference evidence="10 11" key="2">
    <citation type="journal article" date="2012" name="PLoS Pathog.">
        <title>Diverse lifestyles and strategies of plant pathogenesis encoded in the genomes of eighteen Dothideomycetes fungi.</title>
        <authorList>
            <person name="Ohm R.A."/>
            <person name="Feau N."/>
            <person name="Henrissat B."/>
            <person name="Schoch C.L."/>
            <person name="Horwitz B.A."/>
            <person name="Barry K.W."/>
            <person name="Condon B.J."/>
            <person name="Copeland A.C."/>
            <person name="Dhillon B."/>
            <person name="Glaser F."/>
            <person name="Hesse C.N."/>
            <person name="Kosti I."/>
            <person name="LaButti K."/>
            <person name="Lindquist E.A."/>
            <person name="Lucas S."/>
            <person name="Salamov A.A."/>
            <person name="Bradshaw R.E."/>
            <person name="Ciuffetti L."/>
            <person name="Hamelin R.C."/>
            <person name="Kema G.H.J."/>
            <person name="Lawrence C."/>
            <person name="Scott J.A."/>
            <person name="Spatafora J.W."/>
            <person name="Turgeon B.G."/>
            <person name="de Wit P.J.G.M."/>
            <person name="Zhong S."/>
            <person name="Goodwin S.B."/>
            <person name="Grigoriev I.V."/>
        </authorList>
    </citation>
    <scope>NUCLEOTIDE SEQUENCE [LARGE SCALE GENOMIC DNA]</scope>
    <source>
        <strain evidence="11">NZE10 / CBS 128990</strain>
    </source>
</reference>
<evidence type="ECO:0000256" key="1">
    <source>
        <dbReference type="ARBA" id="ARBA00001970"/>
    </source>
</evidence>
<keyword evidence="11" id="KW-1185">Reference proteome</keyword>
<dbReference type="InterPro" id="IPR036851">
    <property type="entry name" value="Chloroperoxidase-like_sf"/>
</dbReference>
<dbReference type="Pfam" id="PF01328">
    <property type="entry name" value="Peroxidase_2"/>
    <property type="match status" value="1"/>
</dbReference>
<dbReference type="HOGENOM" id="CLU_029871_3_1_1"/>
<keyword evidence="3" id="KW-0349">Heme</keyword>
<dbReference type="EMBL" id="KB446545">
    <property type="protein sequence ID" value="EME39685.1"/>
    <property type="molecule type" value="Genomic_DNA"/>
</dbReference>
<comment type="cofactor">
    <cofactor evidence="1">
        <name>heme b</name>
        <dbReference type="ChEBI" id="CHEBI:60344"/>
    </cofactor>
</comment>
<dbReference type="GO" id="GO:0046872">
    <property type="term" value="F:metal ion binding"/>
    <property type="evidence" value="ECO:0007669"/>
    <property type="project" value="UniProtKB-KW"/>
</dbReference>
<evidence type="ECO:0000256" key="2">
    <source>
        <dbReference type="ARBA" id="ARBA00022559"/>
    </source>
</evidence>
<dbReference type="OrthoDB" id="407298at2759"/>
<protein>
    <recommendedName>
        <fullName evidence="9">Heme haloperoxidase family profile domain-containing protein</fullName>
    </recommendedName>
</protein>
<keyword evidence="6" id="KW-0408">Iron</keyword>
<sequence length="407" mass="43863">MYTVRVKLLLVALGLIGRYRLLLDDFSEPISVTGEHEFQPPGEGDQRGPCPGLNALANHGYIPRDGVVSLLGAVSAMNAVYGVSVELAAVLAVMGTVWTGNPLSLNPSFSIGGTDSEVQNLLGNLLGLLGEPRGISHSHNFIEADSSPTRNDLYVTGDPVTMNLTNFEAMYDLIAANDNDTATLDVIIEHAAVRWNQSVATNPYFYYGPVTGMIARNAGYCFISNLFANHTKENPVGNLTPAILKSFFAVTGDRGNFTYTKGHERIPENWYKRGLDYTLVELNLNVVAFVLKYPFFANIGGNTGKVNSFTGVDLSNPVGGILNGTRLLESNNLLCFALEVVNFAAPDYLNNLVETLVVPLELIEKYVAAPLLNLSCPQLGEITQDGVPLWDALGAEFPGANRSGSAM</sequence>
<feature type="domain" description="Heme haloperoxidase family profile" evidence="9">
    <location>
        <begin position="34"/>
        <end position="284"/>
    </location>
</feature>
<dbReference type="Gene3D" id="1.10.489.10">
    <property type="entry name" value="Chloroperoxidase-like"/>
    <property type="match status" value="1"/>
</dbReference>
<name>M2YLE1_DOTSN</name>
<dbReference type="InterPro" id="IPR000028">
    <property type="entry name" value="Chloroperoxidase"/>
</dbReference>
<dbReference type="PANTHER" id="PTHR33577:SF16">
    <property type="entry name" value="HEME HALOPEROXIDASE FAMILY PROFILE DOMAIN-CONTAINING PROTEIN"/>
    <property type="match status" value="1"/>
</dbReference>
<evidence type="ECO:0000256" key="3">
    <source>
        <dbReference type="ARBA" id="ARBA00022617"/>
    </source>
</evidence>
<evidence type="ECO:0000256" key="5">
    <source>
        <dbReference type="ARBA" id="ARBA00023002"/>
    </source>
</evidence>
<proteinExistence type="inferred from homology"/>
<keyword evidence="8" id="KW-0732">Signal</keyword>